<dbReference type="EMBL" id="FNNC01000011">
    <property type="protein sequence ID" value="SDX01899.1"/>
    <property type="molecule type" value="Genomic_DNA"/>
</dbReference>
<reference evidence="3 4" key="1">
    <citation type="submission" date="2016-10" db="EMBL/GenBank/DDBJ databases">
        <authorList>
            <person name="de Groot N.N."/>
        </authorList>
    </citation>
    <scope>NUCLEOTIDE SEQUENCE [LARGE SCALE GENOMIC DNA]</scope>
    <source>
        <strain evidence="3 4">DSM 23126</strain>
    </source>
</reference>
<evidence type="ECO:0000313" key="4">
    <source>
        <dbReference type="Proteomes" id="UP000199488"/>
    </source>
</evidence>
<evidence type="ECO:0000256" key="1">
    <source>
        <dbReference type="SAM" id="MobiDB-lite"/>
    </source>
</evidence>
<evidence type="ECO:0000259" key="2">
    <source>
        <dbReference type="Pfam" id="PF06970"/>
    </source>
</evidence>
<proteinExistence type="predicted"/>
<protein>
    <submittedName>
        <fullName evidence="3">Replication initiator protein A (RepA) N-terminus</fullName>
    </submittedName>
</protein>
<organism evidence="3 4">
    <name type="scientific">Marinococcus luteus</name>
    <dbReference type="NCBI Taxonomy" id="1122204"/>
    <lineage>
        <taxon>Bacteria</taxon>
        <taxon>Bacillati</taxon>
        <taxon>Bacillota</taxon>
        <taxon>Bacilli</taxon>
        <taxon>Bacillales</taxon>
        <taxon>Bacillaceae</taxon>
        <taxon>Marinococcus</taxon>
    </lineage>
</organism>
<evidence type="ECO:0000313" key="3">
    <source>
        <dbReference type="EMBL" id="SDX01899.1"/>
    </source>
</evidence>
<dbReference type="AlphaFoldDB" id="A0A1H2YBH3"/>
<dbReference type="InterPro" id="IPR010724">
    <property type="entry name" value="RepA_N"/>
</dbReference>
<feature type="compositionally biased region" description="Basic and acidic residues" evidence="1">
    <location>
        <begin position="134"/>
        <end position="147"/>
    </location>
</feature>
<dbReference type="Pfam" id="PF06970">
    <property type="entry name" value="RepA_N"/>
    <property type="match status" value="1"/>
</dbReference>
<sequence>MNAERRNIKNIFKMKHVQIPKVFFTNDKYMNMKNDTKIAWSILSDRSNLSLKNNWIDEKGDIYFIFSNKELKKILNCSEPKVISIKNELLEHGLLDQERVGMNKPNKLYIKDPIVTDDDIYKIQEQEEGLDIYPEQKQDSNPDETRNLKNLSTGTKKTLAPELKKFKPSNTELINPEFNNTELNIVNKKQVNNSNLEYDNQSSEDQSKVYEIEKQYMKKGLSKEVIQRVKEEVDSNRVKIDNYIAYYRSCLDNTLYKHNLKHGKIEGKKYNHLPSTHPLNMNWLQE</sequence>
<feature type="region of interest" description="Disordered" evidence="1">
    <location>
        <begin position="127"/>
        <end position="150"/>
    </location>
</feature>
<gene>
    <name evidence="3" type="ORF">SAMN05421781_0017</name>
</gene>
<dbReference type="RefSeq" id="WP_091616856.1">
    <property type="nucleotide sequence ID" value="NZ_FNNC01000011.1"/>
</dbReference>
<name>A0A1H2YBH3_9BACI</name>
<dbReference type="Proteomes" id="UP000199488">
    <property type="component" value="Unassembled WGS sequence"/>
</dbReference>
<accession>A0A1H2YBH3</accession>
<feature type="domain" description="Replication initiator A N-terminal" evidence="2">
    <location>
        <begin position="16"/>
        <end position="89"/>
    </location>
</feature>
<keyword evidence="4" id="KW-1185">Reference proteome</keyword>
<dbReference type="OrthoDB" id="1695311at2"/>